<name>A0ABW5DDH6_9HYPH</name>
<dbReference type="Pfam" id="PF06114">
    <property type="entry name" value="Peptidase_M78"/>
    <property type="match status" value="1"/>
</dbReference>
<sequence length="170" mass="19424">MMRYSEQLALIRKFKSHAPVDVEGLANALGVKVSYANLRPETSGMIERIGDDRFRIVVNANHPRTRQRFTIAHELGHYMLHRHLIGEGIEDNRAYRSSCDGVYRNREIGPSQETEANKFAVSVLMPEHLMAEIRNNPNYNIPAAKARALGVCEHAYCIREGLDYEPKYAR</sequence>
<dbReference type="Gene3D" id="1.10.10.2910">
    <property type="match status" value="1"/>
</dbReference>
<organism evidence="2 3">
    <name type="scientific">Chelativorans composti</name>
    <dbReference type="NCBI Taxonomy" id="768533"/>
    <lineage>
        <taxon>Bacteria</taxon>
        <taxon>Pseudomonadati</taxon>
        <taxon>Pseudomonadota</taxon>
        <taxon>Alphaproteobacteria</taxon>
        <taxon>Hyphomicrobiales</taxon>
        <taxon>Phyllobacteriaceae</taxon>
        <taxon>Chelativorans</taxon>
    </lineage>
</organism>
<keyword evidence="3" id="KW-1185">Reference proteome</keyword>
<dbReference type="InterPro" id="IPR010359">
    <property type="entry name" value="IrrE_HExxH"/>
</dbReference>
<protein>
    <submittedName>
        <fullName evidence="2">ImmA/IrrE family metallo-endopeptidase</fullName>
    </submittedName>
</protein>
<reference evidence="3" key="1">
    <citation type="journal article" date="2019" name="Int. J. Syst. Evol. Microbiol.">
        <title>The Global Catalogue of Microorganisms (GCM) 10K type strain sequencing project: providing services to taxonomists for standard genome sequencing and annotation.</title>
        <authorList>
            <consortium name="The Broad Institute Genomics Platform"/>
            <consortium name="The Broad Institute Genome Sequencing Center for Infectious Disease"/>
            <person name="Wu L."/>
            <person name="Ma J."/>
        </authorList>
    </citation>
    <scope>NUCLEOTIDE SEQUENCE [LARGE SCALE GENOMIC DNA]</scope>
    <source>
        <strain evidence="3">KCTC 23707</strain>
    </source>
</reference>
<evidence type="ECO:0000313" key="3">
    <source>
        <dbReference type="Proteomes" id="UP001597373"/>
    </source>
</evidence>
<gene>
    <name evidence="2" type="ORF">ACFSMZ_04135</name>
</gene>
<dbReference type="Proteomes" id="UP001597373">
    <property type="component" value="Unassembled WGS sequence"/>
</dbReference>
<dbReference type="EMBL" id="JBHUIR010000017">
    <property type="protein sequence ID" value="MFD2258949.1"/>
    <property type="molecule type" value="Genomic_DNA"/>
</dbReference>
<dbReference type="PANTHER" id="PTHR43236">
    <property type="entry name" value="ANTITOXIN HIGA1"/>
    <property type="match status" value="1"/>
</dbReference>
<proteinExistence type="predicted"/>
<evidence type="ECO:0000313" key="2">
    <source>
        <dbReference type="EMBL" id="MFD2258949.1"/>
    </source>
</evidence>
<comment type="caution">
    <text evidence="2">The sequence shown here is derived from an EMBL/GenBank/DDBJ whole genome shotgun (WGS) entry which is preliminary data.</text>
</comment>
<evidence type="ECO:0000259" key="1">
    <source>
        <dbReference type="Pfam" id="PF06114"/>
    </source>
</evidence>
<dbReference type="PANTHER" id="PTHR43236:SF1">
    <property type="entry name" value="BLL7220 PROTEIN"/>
    <property type="match status" value="1"/>
</dbReference>
<dbReference type="RefSeq" id="WP_345100233.1">
    <property type="nucleotide sequence ID" value="NZ_BAABGS010000074.1"/>
</dbReference>
<feature type="domain" description="IrrE N-terminal-like" evidence="1">
    <location>
        <begin position="27"/>
        <end position="142"/>
    </location>
</feature>
<dbReference type="InterPro" id="IPR052345">
    <property type="entry name" value="Rad_response_metalloprotease"/>
</dbReference>
<accession>A0ABW5DDH6</accession>